<dbReference type="EMBL" id="JACOPO010000001">
    <property type="protein sequence ID" value="MBC5721800.1"/>
    <property type="molecule type" value="Genomic_DNA"/>
</dbReference>
<dbReference type="GO" id="GO:0046872">
    <property type="term" value="F:metal ion binding"/>
    <property type="evidence" value="ECO:0007669"/>
    <property type="project" value="UniProtKB-KW"/>
</dbReference>
<dbReference type="InterPro" id="IPR050251">
    <property type="entry name" value="HpcH-HpaI_aldolase"/>
</dbReference>
<keyword evidence="2" id="KW-0479">Metal-binding</keyword>
<organism evidence="5 6">
    <name type="scientific">Flintibacter hominis</name>
    <dbReference type="NCBI Taxonomy" id="2763048"/>
    <lineage>
        <taxon>Bacteria</taxon>
        <taxon>Bacillati</taxon>
        <taxon>Bacillota</taxon>
        <taxon>Clostridia</taxon>
        <taxon>Eubacteriales</taxon>
        <taxon>Flintibacter</taxon>
    </lineage>
</organism>
<evidence type="ECO:0000313" key="6">
    <source>
        <dbReference type="Proteomes" id="UP000628736"/>
    </source>
</evidence>
<dbReference type="SUPFAM" id="SSF51621">
    <property type="entry name" value="Phosphoenolpyruvate/pyruvate domain"/>
    <property type="match status" value="1"/>
</dbReference>
<dbReference type="Gene3D" id="3.20.20.60">
    <property type="entry name" value="Phosphoenolpyruvate-binding domains"/>
    <property type="match status" value="1"/>
</dbReference>
<evidence type="ECO:0000256" key="3">
    <source>
        <dbReference type="ARBA" id="ARBA00023239"/>
    </source>
</evidence>
<comment type="caution">
    <text evidence="5">The sequence shown here is derived from an EMBL/GenBank/DDBJ whole genome shotgun (WGS) entry which is preliminary data.</text>
</comment>
<accession>A0A8J6J7A2</accession>
<reference evidence="5" key="1">
    <citation type="submission" date="2020-08" db="EMBL/GenBank/DDBJ databases">
        <title>Genome public.</title>
        <authorList>
            <person name="Liu C."/>
            <person name="Sun Q."/>
        </authorList>
    </citation>
    <scope>NUCLEOTIDE SEQUENCE</scope>
    <source>
        <strain evidence="5">NSJ-23</strain>
    </source>
</reference>
<dbReference type="InterPro" id="IPR015813">
    <property type="entry name" value="Pyrv/PenolPyrv_kinase-like_dom"/>
</dbReference>
<dbReference type="PANTHER" id="PTHR30502">
    <property type="entry name" value="2-KETO-3-DEOXY-L-RHAMNONATE ALDOLASE"/>
    <property type="match status" value="1"/>
</dbReference>
<dbReference type="Proteomes" id="UP000628736">
    <property type="component" value="Unassembled WGS sequence"/>
</dbReference>
<feature type="domain" description="HpcH/HpaI aldolase/citrate lyase" evidence="4">
    <location>
        <begin position="19"/>
        <end position="242"/>
    </location>
</feature>
<evidence type="ECO:0000256" key="1">
    <source>
        <dbReference type="ARBA" id="ARBA00005568"/>
    </source>
</evidence>
<dbReference type="InterPro" id="IPR040442">
    <property type="entry name" value="Pyrv_kinase-like_dom_sf"/>
</dbReference>
<dbReference type="AlphaFoldDB" id="A0A8J6J7A2"/>
<evidence type="ECO:0000256" key="2">
    <source>
        <dbReference type="ARBA" id="ARBA00022723"/>
    </source>
</evidence>
<dbReference type="Pfam" id="PF03328">
    <property type="entry name" value="HpcH_HpaI"/>
    <property type="match status" value="1"/>
</dbReference>
<sequence>MMEIQDIRARARRAETSFGLVVGMSDPYIIDMAYCAGYHFIRIDCEHVLYDYNTLQTFFNAARHLGLPAQIRVPDLHNISAILALEPAAIVLPDVNSRKMALAAIDAVKFPPFGKRGMNGGTRNVRFGPYSREEYMRIGNDRLNLVVQIESREGLEHIDEILSLDGIDMVASGKADLSQALSVPGQKDHPDVIAAENYIVEKAKQHGKILTLSVSDPKRLQELKEKGVHCFSIGRDEDLCLKAIKNQLNKMSKAEKELTE</sequence>
<dbReference type="PANTHER" id="PTHR30502:SF0">
    <property type="entry name" value="PHOSPHOENOLPYRUVATE CARBOXYLASE FAMILY PROTEIN"/>
    <property type="match status" value="1"/>
</dbReference>
<name>A0A8J6J7A2_9FIRM</name>
<dbReference type="RefSeq" id="WP_186852132.1">
    <property type="nucleotide sequence ID" value="NZ_JACOPO010000001.1"/>
</dbReference>
<comment type="similarity">
    <text evidence="1">Belongs to the HpcH/HpaI aldolase family.</text>
</comment>
<dbReference type="GO" id="GO:0005737">
    <property type="term" value="C:cytoplasm"/>
    <property type="evidence" value="ECO:0007669"/>
    <property type="project" value="TreeGrafter"/>
</dbReference>
<dbReference type="InterPro" id="IPR005000">
    <property type="entry name" value="Aldolase/citrate-lyase_domain"/>
</dbReference>
<proteinExistence type="inferred from homology"/>
<evidence type="ECO:0000259" key="4">
    <source>
        <dbReference type="Pfam" id="PF03328"/>
    </source>
</evidence>
<evidence type="ECO:0000313" key="5">
    <source>
        <dbReference type="EMBL" id="MBC5721800.1"/>
    </source>
</evidence>
<gene>
    <name evidence="5" type="ORF">H8S11_03065</name>
</gene>
<keyword evidence="6" id="KW-1185">Reference proteome</keyword>
<protein>
    <recommendedName>
        <fullName evidence="4">HpcH/HpaI aldolase/citrate lyase domain-containing protein</fullName>
    </recommendedName>
</protein>
<dbReference type="GO" id="GO:0016832">
    <property type="term" value="F:aldehyde-lyase activity"/>
    <property type="evidence" value="ECO:0007669"/>
    <property type="project" value="TreeGrafter"/>
</dbReference>
<keyword evidence="3" id="KW-0456">Lyase</keyword>